<keyword evidence="7" id="KW-0560">Oxidoreductase</keyword>
<organism evidence="7 8">
    <name type="scientific">Amycolatopsis cynarae</name>
    <dbReference type="NCBI Taxonomy" id="2995223"/>
    <lineage>
        <taxon>Bacteria</taxon>
        <taxon>Bacillati</taxon>
        <taxon>Actinomycetota</taxon>
        <taxon>Actinomycetes</taxon>
        <taxon>Pseudonocardiales</taxon>
        <taxon>Pseudonocardiaceae</taxon>
        <taxon>Amycolatopsis</taxon>
    </lineage>
</organism>
<dbReference type="InterPro" id="IPR012292">
    <property type="entry name" value="Globin/Proto"/>
</dbReference>
<dbReference type="SUPFAM" id="SSF46458">
    <property type="entry name" value="Globin-like"/>
    <property type="match status" value="1"/>
</dbReference>
<dbReference type="GO" id="GO:0004497">
    <property type="term" value="F:monooxygenase activity"/>
    <property type="evidence" value="ECO:0007669"/>
    <property type="project" value="UniProtKB-KW"/>
</dbReference>
<dbReference type="InterPro" id="IPR011008">
    <property type="entry name" value="Dimeric_a/b-barrel"/>
</dbReference>
<dbReference type="Pfam" id="PF01152">
    <property type="entry name" value="Bac_globin"/>
    <property type="match status" value="1"/>
</dbReference>
<dbReference type="PROSITE" id="PS51725">
    <property type="entry name" value="ABM"/>
    <property type="match status" value="1"/>
</dbReference>
<reference evidence="7" key="1">
    <citation type="submission" date="2022-11" db="EMBL/GenBank/DDBJ databases">
        <authorList>
            <person name="Mo P."/>
        </authorList>
    </citation>
    <scope>NUCLEOTIDE SEQUENCE</scope>
    <source>
        <strain evidence="7">HUAS 11-8</strain>
    </source>
</reference>
<dbReference type="InterPro" id="IPR009050">
    <property type="entry name" value="Globin-like_sf"/>
</dbReference>
<proteinExistence type="predicted"/>
<feature type="compositionally biased region" description="Pro residues" evidence="5">
    <location>
        <begin position="264"/>
        <end position="274"/>
    </location>
</feature>
<dbReference type="CDD" id="cd14775">
    <property type="entry name" value="TrHb2_O-like"/>
    <property type="match status" value="1"/>
</dbReference>
<keyword evidence="2" id="KW-0349">Heme</keyword>
<evidence type="ECO:0000313" key="7">
    <source>
        <dbReference type="EMBL" id="WAL67519.1"/>
    </source>
</evidence>
<dbReference type="InterPro" id="IPR001486">
    <property type="entry name" value="Hemoglobin_trunc"/>
</dbReference>
<accession>A0ABY7B5B8</accession>
<keyword evidence="4" id="KW-0408">Iron</keyword>
<evidence type="ECO:0000256" key="4">
    <source>
        <dbReference type="ARBA" id="ARBA00023004"/>
    </source>
</evidence>
<dbReference type="EMBL" id="CP113836">
    <property type="protein sequence ID" value="WAL67519.1"/>
    <property type="molecule type" value="Genomic_DNA"/>
</dbReference>
<sequence>MTGFRRGVAIDGVIVEYIRYHVSGPQRTEFEAAYARAAEALAMAEQCLDYELSRCIEDPGHYILRIAWTSVEDHLKGFRSGPEFARFFAEIRPYVSGIEEMRHYERTAVAGTGGGGRLPTLYDWAGGQEALIRLFEAFYRRVLADELLAPVFAGMDPHHPRHVADWLAEVFGGPTRYSTERGGHRHMIGKHRGRGITEEQRRHWVSLLLDTADEVGLPADPEFRAAFAGYLEWGSRLAVFFSQPGAPAGADEPMPRWNWGAAPPWQPRPAPKTD</sequence>
<dbReference type="InterPro" id="IPR007138">
    <property type="entry name" value="ABM_dom"/>
</dbReference>
<dbReference type="Pfam" id="PF03992">
    <property type="entry name" value="ABM"/>
    <property type="match status" value="1"/>
</dbReference>
<protein>
    <submittedName>
        <fullName evidence="7">Antibiotic biosynthesis monooxygenase</fullName>
    </submittedName>
</protein>
<evidence type="ECO:0000256" key="2">
    <source>
        <dbReference type="ARBA" id="ARBA00022617"/>
    </source>
</evidence>
<evidence type="ECO:0000256" key="5">
    <source>
        <dbReference type="SAM" id="MobiDB-lite"/>
    </source>
</evidence>
<evidence type="ECO:0000256" key="1">
    <source>
        <dbReference type="ARBA" id="ARBA00022448"/>
    </source>
</evidence>
<dbReference type="RefSeq" id="WP_268757620.1">
    <property type="nucleotide sequence ID" value="NZ_CP113836.1"/>
</dbReference>
<name>A0ABY7B5B8_9PSEU</name>
<evidence type="ECO:0000256" key="3">
    <source>
        <dbReference type="ARBA" id="ARBA00022723"/>
    </source>
</evidence>
<dbReference type="SUPFAM" id="SSF54909">
    <property type="entry name" value="Dimeric alpha+beta barrel"/>
    <property type="match status" value="1"/>
</dbReference>
<gene>
    <name evidence="7" type="ORF">ORV05_06980</name>
</gene>
<keyword evidence="1" id="KW-0813">Transport</keyword>
<keyword evidence="8" id="KW-1185">Reference proteome</keyword>
<evidence type="ECO:0000313" key="8">
    <source>
        <dbReference type="Proteomes" id="UP001163203"/>
    </source>
</evidence>
<evidence type="ECO:0000259" key="6">
    <source>
        <dbReference type="PROSITE" id="PS51725"/>
    </source>
</evidence>
<keyword evidence="3" id="KW-0479">Metal-binding</keyword>
<dbReference type="Gene3D" id="1.10.490.10">
    <property type="entry name" value="Globins"/>
    <property type="match status" value="1"/>
</dbReference>
<feature type="domain" description="ABM" evidence="6">
    <location>
        <begin position="14"/>
        <end position="104"/>
    </location>
</feature>
<dbReference type="Proteomes" id="UP001163203">
    <property type="component" value="Chromosome"/>
</dbReference>
<feature type="region of interest" description="Disordered" evidence="5">
    <location>
        <begin position="249"/>
        <end position="274"/>
    </location>
</feature>
<dbReference type="Gene3D" id="3.30.70.100">
    <property type="match status" value="1"/>
</dbReference>
<keyword evidence="7" id="KW-0503">Monooxygenase</keyword>